<gene>
    <name evidence="4" type="ORF">AURANDRAFT_68936</name>
</gene>
<evidence type="ECO:0000313" key="5">
    <source>
        <dbReference type="Proteomes" id="UP000002729"/>
    </source>
</evidence>
<evidence type="ECO:0000313" key="4">
    <source>
        <dbReference type="EMBL" id="EGB02382.1"/>
    </source>
</evidence>
<evidence type="ECO:0000256" key="1">
    <source>
        <dbReference type="PROSITE-ProRule" id="PRU00042"/>
    </source>
</evidence>
<dbReference type="RefSeq" id="XP_009042919.1">
    <property type="nucleotide sequence ID" value="XM_009044671.1"/>
</dbReference>
<dbReference type="InterPro" id="IPR013087">
    <property type="entry name" value="Znf_C2H2_type"/>
</dbReference>
<keyword evidence="5" id="KW-1185">Reference proteome</keyword>
<keyword evidence="1" id="KW-0479">Metal-binding</keyword>
<feature type="domain" description="C2H2-type" evidence="3">
    <location>
        <begin position="428"/>
        <end position="456"/>
    </location>
</feature>
<feature type="region of interest" description="Disordered" evidence="2">
    <location>
        <begin position="457"/>
        <end position="481"/>
    </location>
</feature>
<dbReference type="InParanoid" id="F0YR77"/>
<dbReference type="GeneID" id="20227126"/>
<keyword evidence="1" id="KW-0863">Zinc-finger</keyword>
<accession>F0YR77</accession>
<evidence type="ECO:0000259" key="3">
    <source>
        <dbReference type="PROSITE" id="PS50157"/>
    </source>
</evidence>
<dbReference type="Proteomes" id="UP000002729">
    <property type="component" value="Unassembled WGS sequence"/>
</dbReference>
<proteinExistence type="predicted"/>
<dbReference type="EMBL" id="GL833574">
    <property type="protein sequence ID" value="EGB02382.1"/>
    <property type="molecule type" value="Genomic_DNA"/>
</dbReference>
<evidence type="ECO:0000256" key="2">
    <source>
        <dbReference type="SAM" id="MobiDB-lite"/>
    </source>
</evidence>
<dbReference type="KEGG" id="aaf:AURANDRAFT_68936"/>
<dbReference type="PROSITE" id="PS50157">
    <property type="entry name" value="ZINC_FINGER_C2H2_2"/>
    <property type="match status" value="1"/>
</dbReference>
<protein>
    <recommendedName>
        <fullName evidence="3">C2H2-type domain-containing protein</fullName>
    </recommendedName>
</protein>
<name>F0YR77_AURAN</name>
<reference evidence="4 5" key="1">
    <citation type="journal article" date="2011" name="Proc. Natl. Acad. Sci. U.S.A.">
        <title>Niche of harmful alga Aureococcus anophagefferens revealed through ecogenomics.</title>
        <authorList>
            <person name="Gobler C.J."/>
            <person name="Berry D.L."/>
            <person name="Dyhrman S.T."/>
            <person name="Wilhelm S.W."/>
            <person name="Salamov A."/>
            <person name="Lobanov A.V."/>
            <person name="Zhang Y."/>
            <person name="Collier J.L."/>
            <person name="Wurch L.L."/>
            <person name="Kustka A.B."/>
            <person name="Dill B.D."/>
            <person name="Shah M."/>
            <person name="VerBerkmoes N.C."/>
            <person name="Kuo A."/>
            <person name="Terry A."/>
            <person name="Pangilinan J."/>
            <person name="Lindquist E.A."/>
            <person name="Lucas S."/>
            <person name="Paulsen I.T."/>
            <person name="Hattenrath-Lehmann T.K."/>
            <person name="Talmage S.C."/>
            <person name="Walker E.A."/>
            <person name="Koch F."/>
            <person name="Burson A.M."/>
            <person name="Marcoval M.A."/>
            <person name="Tang Y.Z."/>
            <person name="Lecleir G.R."/>
            <person name="Coyne K.J."/>
            <person name="Berg G.M."/>
            <person name="Bertrand E.M."/>
            <person name="Saito M.A."/>
            <person name="Gladyshev V.N."/>
            <person name="Grigoriev I.V."/>
        </authorList>
    </citation>
    <scope>NUCLEOTIDE SEQUENCE [LARGE SCALE GENOMIC DNA]</scope>
    <source>
        <strain evidence="5">CCMP 1984</strain>
    </source>
</reference>
<organism evidence="5">
    <name type="scientific">Aureococcus anophagefferens</name>
    <name type="common">Harmful bloom alga</name>
    <dbReference type="NCBI Taxonomy" id="44056"/>
    <lineage>
        <taxon>Eukaryota</taxon>
        <taxon>Sar</taxon>
        <taxon>Stramenopiles</taxon>
        <taxon>Ochrophyta</taxon>
        <taxon>Pelagophyceae</taxon>
        <taxon>Pelagomonadales</taxon>
        <taxon>Pelagomonadaceae</taxon>
        <taxon>Aureococcus</taxon>
    </lineage>
</organism>
<keyword evidence="1" id="KW-0862">Zinc</keyword>
<dbReference type="GO" id="GO:0008270">
    <property type="term" value="F:zinc ion binding"/>
    <property type="evidence" value="ECO:0007669"/>
    <property type="project" value="UniProtKB-KW"/>
</dbReference>
<dbReference type="AlphaFoldDB" id="F0YR77"/>
<feature type="compositionally biased region" description="Basic and acidic residues" evidence="2">
    <location>
        <begin position="472"/>
        <end position="481"/>
    </location>
</feature>
<sequence>MDCAWDPELYYNSVYAVDLKAHQRRGGSWVLPDGDGPWNVEMSALDKGAAKKVMDTPLVRDAVTAIRRALRGYKQKGEPSQAKTGGSSTISLTLAIKDGRVTQLYVLQKKIWYVWALDYAGSFRFVPVLERFFEEGASLYNLDLEVVPGEVSFEAEAAAFWALVIFLGEPRADLCLQTPLMRVPWWGLHAEQRRAIEALPSGHALRELLDLPVGADLPVPVVQWGKMGTEAALAHYEASLLGGGTPKFGYEDPDEAAAHAKRSMPGGADAHRDRCELGGSCKKGVRADEAHKERSKPGGSAAHGAKIVYAGAQTHGLVALNYVSRRYFQGWRRFEAPRDERPGSPLITAFISPTPRVAFSLLNNVRAVNGTFESTLSNGRRHCAGDFEIETNVGKWKAMDIAVAMGYVHTSIDRRSPVVREMTAGQEYLCAKGCGRSFVTTRAAGYHEFYCVGVKPKPRGARSSKRLNPGPELRRSFAELR</sequence>